<evidence type="ECO:0000256" key="1">
    <source>
        <dbReference type="SAM" id="MobiDB-lite"/>
    </source>
</evidence>
<accession>A0A177TJ23</accession>
<dbReference type="AlphaFoldDB" id="A0A177TJ23"/>
<comment type="caution">
    <text evidence="2">The sequence shown here is derived from an EMBL/GenBank/DDBJ whole genome shotgun (WGS) entry which is preliminary data.</text>
</comment>
<feature type="region of interest" description="Disordered" evidence="1">
    <location>
        <begin position="65"/>
        <end position="86"/>
    </location>
</feature>
<protein>
    <submittedName>
        <fullName evidence="2">Uncharacterized protein</fullName>
    </submittedName>
</protein>
<feature type="region of interest" description="Disordered" evidence="1">
    <location>
        <begin position="1"/>
        <end position="39"/>
    </location>
</feature>
<reference evidence="2" key="2">
    <citation type="journal article" date="2019" name="IMA Fungus">
        <title>Genome sequencing and comparison of five Tilletia species to identify candidate genes for the detection of regulated species infecting wheat.</title>
        <authorList>
            <person name="Nguyen H.D.T."/>
            <person name="Sultana T."/>
            <person name="Kesanakurti P."/>
            <person name="Hambleton S."/>
        </authorList>
    </citation>
    <scope>NUCLEOTIDE SEQUENCE</scope>
    <source>
        <strain evidence="2">DAOMC 236416</strain>
    </source>
</reference>
<dbReference type="EMBL" id="LWDF02000922">
    <property type="protein sequence ID" value="KAE8241384.1"/>
    <property type="molecule type" value="Genomic_DNA"/>
</dbReference>
<sequence length="86" mass="10163">MLEEWKAWRARSREDLEEKSKEYGRENTMALPSKELHQSATEEVQEWIEEVIEEKEKIRLERVRSTHAPQVSGLMASSSSEQSFLR</sequence>
<reference evidence="2" key="1">
    <citation type="submission" date="2016-04" db="EMBL/GenBank/DDBJ databases">
        <authorList>
            <person name="Nguyen H.D."/>
            <person name="Samba Siva P."/>
            <person name="Cullis J."/>
            <person name="Levesque C.A."/>
            <person name="Hambleton S."/>
        </authorList>
    </citation>
    <scope>NUCLEOTIDE SEQUENCE</scope>
    <source>
        <strain evidence="2">DAOMC 236416</strain>
    </source>
</reference>
<gene>
    <name evidence="2" type="ORF">A4X13_0g7440</name>
</gene>
<keyword evidence="3" id="KW-1185">Reference proteome</keyword>
<evidence type="ECO:0000313" key="2">
    <source>
        <dbReference type="EMBL" id="KAE8241384.1"/>
    </source>
</evidence>
<evidence type="ECO:0000313" key="3">
    <source>
        <dbReference type="Proteomes" id="UP000077521"/>
    </source>
</evidence>
<name>A0A177TJ23_9BASI</name>
<organism evidence="2 3">
    <name type="scientific">Tilletia indica</name>
    <dbReference type="NCBI Taxonomy" id="43049"/>
    <lineage>
        <taxon>Eukaryota</taxon>
        <taxon>Fungi</taxon>
        <taxon>Dikarya</taxon>
        <taxon>Basidiomycota</taxon>
        <taxon>Ustilaginomycotina</taxon>
        <taxon>Exobasidiomycetes</taxon>
        <taxon>Tilletiales</taxon>
        <taxon>Tilletiaceae</taxon>
        <taxon>Tilletia</taxon>
    </lineage>
</organism>
<feature type="compositionally biased region" description="Polar residues" evidence="1">
    <location>
        <begin position="75"/>
        <end position="86"/>
    </location>
</feature>
<proteinExistence type="predicted"/>
<feature type="compositionally biased region" description="Basic and acidic residues" evidence="1">
    <location>
        <begin position="1"/>
        <end position="25"/>
    </location>
</feature>
<dbReference type="Proteomes" id="UP000077521">
    <property type="component" value="Unassembled WGS sequence"/>
</dbReference>